<name>A0A3E2T6N4_9FIRM</name>
<reference evidence="1 2" key="1">
    <citation type="submission" date="2018-08" db="EMBL/GenBank/DDBJ databases">
        <title>A genome reference for cultivated species of the human gut microbiota.</title>
        <authorList>
            <person name="Zou Y."/>
            <person name="Xue W."/>
            <person name="Luo G."/>
        </authorList>
    </citation>
    <scope>NUCLEOTIDE SEQUENCE [LARGE SCALE GENOMIC DNA]</scope>
    <source>
        <strain evidence="1 2">AF36-11AT</strain>
    </source>
</reference>
<evidence type="ECO:0000313" key="1">
    <source>
        <dbReference type="EMBL" id="RGB69368.1"/>
    </source>
</evidence>
<proteinExistence type="predicted"/>
<dbReference type="EMBL" id="QVEQ01000012">
    <property type="protein sequence ID" value="RGB69368.1"/>
    <property type="molecule type" value="Genomic_DNA"/>
</dbReference>
<sequence>MLFTDVQRSVRLNKKKKSTNTSPYPDEVIDRLARAFYPAILACWNSEEGQREFAAWQAEQAHIATKEKQSVPDGERPAVHIVIVCGFWQGASFGAHLVFVLSLHRPFELQPSVSRTGMVSCF</sequence>
<organism evidence="1 2">
    <name type="scientific">Faecalibacterium prausnitzii</name>
    <dbReference type="NCBI Taxonomy" id="853"/>
    <lineage>
        <taxon>Bacteria</taxon>
        <taxon>Bacillati</taxon>
        <taxon>Bacillota</taxon>
        <taxon>Clostridia</taxon>
        <taxon>Eubacteriales</taxon>
        <taxon>Oscillospiraceae</taxon>
        <taxon>Faecalibacterium</taxon>
    </lineage>
</organism>
<comment type="caution">
    <text evidence="1">The sequence shown here is derived from an EMBL/GenBank/DDBJ whole genome shotgun (WGS) entry which is preliminary data.</text>
</comment>
<accession>A0A3E2T6N4</accession>
<evidence type="ECO:0000313" key="2">
    <source>
        <dbReference type="Proteomes" id="UP000261140"/>
    </source>
</evidence>
<dbReference type="AlphaFoldDB" id="A0A3E2T6N4"/>
<protein>
    <submittedName>
        <fullName evidence="1">Transposase</fullName>
    </submittedName>
</protein>
<gene>
    <name evidence="1" type="ORF">DWZ89_11600</name>
</gene>
<dbReference type="Proteomes" id="UP000261140">
    <property type="component" value="Unassembled WGS sequence"/>
</dbReference>